<dbReference type="InterPro" id="IPR058866">
    <property type="entry name" value="GDPGP1_N"/>
</dbReference>
<gene>
    <name evidence="2" type="ORF">C2845_PM07G31200</name>
</gene>
<proteinExistence type="predicted"/>
<dbReference type="Proteomes" id="UP000275267">
    <property type="component" value="Unassembled WGS sequence"/>
</dbReference>
<dbReference type="EMBL" id="PQIB02000004">
    <property type="protein sequence ID" value="RLN22970.1"/>
    <property type="molecule type" value="Genomic_DNA"/>
</dbReference>
<protein>
    <submittedName>
        <fullName evidence="2">GDP-L-galactose phosphorylase 1-like isoform X2</fullName>
    </submittedName>
</protein>
<evidence type="ECO:0000313" key="3">
    <source>
        <dbReference type="Proteomes" id="UP000275267"/>
    </source>
</evidence>
<dbReference type="GO" id="GO:0016787">
    <property type="term" value="F:hydrolase activity"/>
    <property type="evidence" value="ECO:0007669"/>
    <property type="project" value="UniProtKB-KW"/>
</dbReference>
<dbReference type="PANTHER" id="PTHR20884">
    <property type="entry name" value="GDP-D-GLUCOSE PHOSPHORYLASE 1"/>
    <property type="match status" value="1"/>
</dbReference>
<dbReference type="GO" id="GO:0005085">
    <property type="term" value="F:guanyl-nucleotide exchange factor activity"/>
    <property type="evidence" value="ECO:0007669"/>
    <property type="project" value="UniProtKB-KW"/>
</dbReference>
<accession>A0A3L6SLQ1</accession>
<dbReference type="AlphaFoldDB" id="A0A3L6SLQ1"/>
<evidence type="ECO:0000313" key="2">
    <source>
        <dbReference type="EMBL" id="RLN22970.1"/>
    </source>
</evidence>
<comment type="caution">
    <text evidence="2">The sequence shown here is derived from an EMBL/GenBank/DDBJ whole genome shotgun (WGS) entry which is preliminary data.</text>
</comment>
<dbReference type="GO" id="GO:0080048">
    <property type="term" value="F:GDP-D-glucose phosphorylase activity"/>
    <property type="evidence" value="ECO:0007669"/>
    <property type="project" value="InterPro"/>
</dbReference>
<dbReference type="OrthoDB" id="417175at2759"/>
<reference evidence="3" key="1">
    <citation type="journal article" date="2019" name="Nat. Commun.">
        <title>The genome of broomcorn millet.</title>
        <authorList>
            <person name="Zou C."/>
            <person name="Miki D."/>
            <person name="Li D."/>
            <person name="Tang Q."/>
            <person name="Xiao L."/>
            <person name="Rajput S."/>
            <person name="Deng P."/>
            <person name="Jia W."/>
            <person name="Huang R."/>
            <person name="Zhang M."/>
            <person name="Sun Y."/>
            <person name="Hu J."/>
            <person name="Fu X."/>
            <person name="Schnable P.S."/>
            <person name="Li F."/>
            <person name="Zhang H."/>
            <person name="Feng B."/>
            <person name="Zhu X."/>
            <person name="Liu R."/>
            <person name="Schnable J.C."/>
            <person name="Zhu J.-K."/>
            <person name="Zhang H."/>
        </authorList>
    </citation>
    <scope>NUCLEOTIDE SEQUENCE [LARGE SCALE GENOMIC DNA]</scope>
</reference>
<dbReference type="GO" id="GO:0005737">
    <property type="term" value="C:cytoplasm"/>
    <property type="evidence" value="ECO:0007669"/>
    <property type="project" value="UniProtKB-SubCell"/>
</dbReference>
<name>A0A3L6SLQ1_PANMI</name>
<dbReference type="PANTHER" id="PTHR20884:SF21">
    <property type="entry name" value="GDP-L-GALACTOSE PHOSPHORYLASE 1"/>
    <property type="match status" value="1"/>
</dbReference>
<dbReference type="GO" id="GO:0006006">
    <property type="term" value="P:glucose metabolic process"/>
    <property type="evidence" value="ECO:0007669"/>
    <property type="project" value="TreeGrafter"/>
</dbReference>
<dbReference type="STRING" id="4540.A0A3L6SLQ1"/>
<dbReference type="InterPro" id="IPR026506">
    <property type="entry name" value="GDPGP"/>
</dbReference>
<feature type="domain" description="GDPGP1-like N-terminal" evidence="1">
    <location>
        <begin position="12"/>
        <end position="70"/>
    </location>
</feature>
<organism evidence="2 3">
    <name type="scientific">Panicum miliaceum</name>
    <name type="common">Proso millet</name>
    <name type="synonym">Broomcorn millet</name>
    <dbReference type="NCBI Taxonomy" id="4540"/>
    <lineage>
        <taxon>Eukaryota</taxon>
        <taxon>Viridiplantae</taxon>
        <taxon>Streptophyta</taxon>
        <taxon>Embryophyta</taxon>
        <taxon>Tracheophyta</taxon>
        <taxon>Spermatophyta</taxon>
        <taxon>Magnoliopsida</taxon>
        <taxon>Liliopsida</taxon>
        <taxon>Poales</taxon>
        <taxon>Poaceae</taxon>
        <taxon>PACMAD clade</taxon>
        <taxon>Panicoideae</taxon>
        <taxon>Panicodae</taxon>
        <taxon>Paniceae</taxon>
        <taxon>Panicinae</taxon>
        <taxon>Panicum</taxon>
        <taxon>Panicum sect. Panicum</taxon>
    </lineage>
</organism>
<dbReference type="GO" id="GO:0000166">
    <property type="term" value="F:nucleotide binding"/>
    <property type="evidence" value="ECO:0007669"/>
    <property type="project" value="UniProtKB-KW"/>
</dbReference>
<evidence type="ECO:0000259" key="1">
    <source>
        <dbReference type="Pfam" id="PF26217"/>
    </source>
</evidence>
<keyword evidence="3" id="KW-1185">Reference proteome</keyword>
<dbReference type="Pfam" id="PF26217">
    <property type="entry name" value="GDPGP1_N"/>
    <property type="match status" value="1"/>
</dbReference>
<sequence length="73" mass="8174">MEDDSLNLSPFLDKLCGVWEDCKPRGLFHHDISSCETKVLSGEHNFVATLVEGRDQKKRPTEFGMNQASPPAI</sequence>